<sequence>MENEKNIDAILKDLPNVPENGKSNIKWLLLALNPVPLEFYRHLNRKTKHIATDAYTSALSTVLTKLKDVICKERIQLLVNIQIRWQNGEFKRDWTAYIAEKSVMESVKASYYVQRNYNSEISHIQSGPSTPNKPIIQQELKRKFPHVSFTKRVKVIYDKLQNESLRNLEQEDQNRTEESENEDQLRKQYENEEPGVLINNEDRNNYDDQVVAVDWREWLENI</sequence>
<evidence type="ECO:0000256" key="1">
    <source>
        <dbReference type="SAM" id="MobiDB-lite"/>
    </source>
</evidence>
<dbReference type="Proteomes" id="UP000439903">
    <property type="component" value="Unassembled WGS sequence"/>
</dbReference>
<gene>
    <name evidence="2" type="ORF">F8M41_012558</name>
</gene>
<organism evidence="2 3">
    <name type="scientific">Gigaspora margarita</name>
    <dbReference type="NCBI Taxonomy" id="4874"/>
    <lineage>
        <taxon>Eukaryota</taxon>
        <taxon>Fungi</taxon>
        <taxon>Fungi incertae sedis</taxon>
        <taxon>Mucoromycota</taxon>
        <taxon>Glomeromycotina</taxon>
        <taxon>Glomeromycetes</taxon>
        <taxon>Diversisporales</taxon>
        <taxon>Gigasporaceae</taxon>
        <taxon>Gigaspora</taxon>
    </lineage>
</organism>
<keyword evidence="3" id="KW-1185">Reference proteome</keyword>
<evidence type="ECO:0000313" key="2">
    <source>
        <dbReference type="EMBL" id="KAF0377760.1"/>
    </source>
</evidence>
<accession>A0A8H3X0T1</accession>
<proteinExistence type="predicted"/>
<feature type="region of interest" description="Disordered" evidence="1">
    <location>
        <begin position="168"/>
        <end position="188"/>
    </location>
</feature>
<comment type="caution">
    <text evidence="2">The sequence shown here is derived from an EMBL/GenBank/DDBJ whole genome shotgun (WGS) entry which is preliminary data.</text>
</comment>
<evidence type="ECO:0000313" key="3">
    <source>
        <dbReference type="Proteomes" id="UP000439903"/>
    </source>
</evidence>
<name>A0A8H3X0T1_GIGMA</name>
<dbReference type="OrthoDB" id="2308573at2759"/>
<dbReference type="AlphaFoldDB" id="A0A8H3X0T1"/>
<reference evidence="2 3" key="1">
    <citation type="journal article" date="2019" name="Environ. Microbiol.">
        <title>At the nexus of three kingdoms: the genome of the mycorrhizal fungus Gigaspora margarita provides insights into plant, endobacterial and fungal interactions.</title>
        <authorList>
            <person name="Venice F."/>
            <person name="Ghignone S."/>
            <person name="Salvioli di Fossalunga A."/>
            <person name="Amselem J."/>
            <person name="Novero M."/>
            <person name="Xianan X."/>
            <person name="Sedzielewska Toro K."/>
            <person name="Morin E."/>
            <person name="Lipzen A."/>
            <person name="Grigoriev I.V."/>
            <person name="Henrissat B."/>
            <person name="Martin F.M."/>
            <person name="Bonfante P."/>
        </authorList>
    </citation>
    <scope>NUCLEOTIDE SEQUENCE [LARGE SCALE GENOMIC DNA]</scope>
    <source>
        <strain evidence="2 3">BEG34</strain>
    </source>
</reference>
<protein>
    <submittedName>
        <fullName evidence="2">Uncharacterized protein</fullName>
    </submittedName>
</protein>
<dbReference type="EMBL" id="WTPW01002550">
    <property type="protein sequence ID" value="KAF0377760.1"/>
    <property type="molecule type" value="Genomic_DNA"/>
</dbReference>